<proteinExistence type="inferred from homology"/>
<dbReference type="Pfam" id="PF06585">
    <property type="entry name" value="JHBP"/>
    <property type="match status" value="1"/>
</dbReference>
<dbReference type="FunFam" id="3.15.10.30:FF:000001">
    <property type="entry name" value="Takeout-like protein 1"/>
    <property type="match status" value="1"/>
</dbReference>
<evidence type="ECO:0008006" key="7">
    <source>
        <dbReference type="Google" id="ProtNLM"/>
    </source>
</evidence>
<dbReference type="PANTHER" id="PTHR11008">
    <property type="entry name" value="PROTEIN TAKEOUT-LIKE PROTEIN"/>
    <property type="match status" value="1"/>
</dbReference>
<feature type="chain" id="PRO_5035314409" description="Takeout" evidence="4">
    <location>
        <begin position="19"/>
        <end position="248"/>
    </location>
</feature>
<organism evidence="5 6">
    <name type="scientific">Cimex lectularius</name>
    <name type="common">Bed bug</name>
    <name type="synonym">Acanthia lectularia</name>
    <dbReference type="NCBI Taxonomy" id="79782"/>
    <lineage>
        <taxon>Eukaryota</taxon>
        <taxon>Metazoa</taxon>
        <taxon>Ecdysozoa</taxon>
        <taxon>Arthropoda</taxon>
        <taxon>Hexapoda</taxon>
        <taxon>Insecta</taxon>
        <taxon>Pterygota</taxon>
        <taxon>Neoptera</taxon>
        <taxon>Paraneoptera</taxon>
        <taxon>Hemiptera</taxon>
        <taxon>Heteroptera</taxon>
        <taxon>Panheteroptera</taxon>
        <taxon>Cimicomorpha</taxon>
        <taxon>Cimicidae</taxon>
        <taxon>Cimex</taxon>
    </lineage>
</organism>
<evidence type="ECO:0000256" key="1">
    <source>
        <dbReference type="ARBA" id="ARBA00022729"/>
    </source>
</evidence>
<keyword evidence="2" id="KW-0090">Biological rhythms</keyword>
<feature type="signal peptide" evidence="4">
    <location>
        <begin position="1"/>
        <end position="18"/>
    </location>
</feature>
<dbReference type="EnsemblMetazoa" id="XM_014384445.2">
    <property type="protein sequence ID" value="XP_014239931.1"/>
    <property type="gene ID" value="LOC106661194"/>
</dbReference>
<dbReference type="RefSeq" id="XP_014239931.1">
    <property type="nucleotide sequence ID" value="XM_014384445.2"/>
</dbReference>
<evidence type="ECO:0000256" key="4">
    <source>
        <dbReference type="SAM" id="SignalP"/>
    </source>
</evidence>
<evidence type="ECO:0000256" key="3">
    <source>
        <dbReference type="ARBA" id="ARBA00060902"/>
    </source>
</evidence>
<dbReference type="Proteomes" id="UP000494040">
    <property type="component" value="Unassembled WGS sequence"/>
</dbReference>
<dbReference type="GO" id="GO:0005615">
    <property type="term" value="C:extracellular space"/>
    <property type="evidence" value="ECO:0007669"/>
    <property type="project" value="TreeGrafter"/>
</dbReference>
<dbReference type="OrthoDB" id="8186595at2759"/>
<dbReference type="PANTHER" id="PTHR11008:SF41">
    <property type="entry name" value="RE70318P"/>
    <property type="match status" value="1"/>
</dbReference>
<keyword evidence="6" id="KW-1185">Reference proteome</keyword>
<evidence type="ECO:0000313" key="6">
    <source>
        <dbReference type="Proteomes" id="UP000494040"/>
    </source>
</evidence>
<name>A0A8I6R7K1_CIMLE</name>
<dbReference type="GO" id="GO:0007623">
    <property type="term" value="P:circadian rhythm"/>
    <property type="evidence" value="ECO:0007669"/>
    <property type="project" value="UniProtKB-ARBA"/>
</dbReference>
<dbReference type="SMART" id="SM00700">
    <property type="entry name" value="JHBP"/>
    <property type="match status" value="1"/>
</dbReference>
<dbReference type="OMA" id="FRIESDY"/>
<reference evidence="5" key="1">
    <citation type="submission" date="2022-01" db="UniProtKB">
        <authorList>
            <consortium name="EnsemblMetazoa"/>
        </authorList>
    </citation>
    <scope>IDENTIFICATION</scope>
</reference>
<protein>
    <recommendedName>
        <fullName evidence="7">Takeout</fullName>
    </recommendedName>
</protein>
<comment type="similarity">
    <text evidence="3">Belongs to the TO family.</text>
</comment>
<accession>A0A8I6R7K1</accession>
<keyword evidence="1 4" id="KW-0732">Signal</keyword>
<dbReference type="AlphaFoldDB" id="A0A8I6R7K1"/>
<evidence type="ECO:0000313" key="5">
    <source>
        <dbReference type="EnsemblMetazoa" id="XP_014239931.1"/>
    </source>
</evidence>
<dbReference type="KEGG" id="clec:106661194"/>
<evidence type="ECO:0000256" key="2">
    <source>
        <dbReference type="ARBA" id="ARBA00023108"/>
    </source>
</evidence>
<sequence>MKIQAAIFALVALGTATAANLPSSWKTCKRDSQNYNTCLKEATTGVLKELKSGNSALKLSPLDPVRIEKITLKQGAGTAVGLTINFKNLIINGLSNGKVESMNINHKKREITIDYSLQSPLKMQGDYTSKGRILLIPLNGVGKSTLVFDDFKGKCVLRCKSVKKGGQEFWEVLKTDINIETSRLHLNFKRTQNINEGLGANLNTFLNENWKEILQDLKPAISKEFGSIFKNYANSLFSQVPFDQISPA</sequence>
<dbReference type="Gene3D" id="3.15.10.30">
    <property type="entry name" value="Haemolymph juvenile hormone binding protein"/>
    <property type="match status" value="1"/>
</dbReference>
<dbReference type="GeneID" id="106661194"/>
<dbReference type="InterPro" id="IPR010562">
    <property type="entry name" value="Haemolymph_juvenile_hormone-bd"/>
</dbReference>
<dbReference type="InterPro" id="IPR038606">
    <property type="entry name" value="To_sf"/>
</dbReference>